<reference evidence="1 2" key="1">
    <citation type="journal article" date="2017" name="Genome Biol. Evol.">
        <title>Phytophthora megakarya and P. palmivora, closely related causal agents of cacao black pod rot, underwent increases in genome sizes and gene numbers by different mechanisms.</title>
        <authorList>
            <person name="Ali S.S."/>
            <person name="Shao J."/>
            <person name="Lary D.J."/>
            <person name="Kronmiller B."/>
            <person name="Shen D."/>
            <person name="Strem M.D."/>
            <person name="Amoako-Attah I."/>
            <person name="Akrofi A.Y."/>
            <person name="Begoude B.A."/>
            <person name="Ten Hoopen G.M."/>
            <person name="Coulibaly K."/>
            <person name="Kebe B.I."/>
            <person name="Melnick R.L."/>
            <person name="Guiltinan M.J."/>
            <person name="Tyler B.M."/>
            <person name="Meinhardt L.W."/>
            <person name="Bailey B.A."/>
        </authorList>
    </citation>
    <scope>NUCLEOTIDE SEQUENCE [LARGE SCALE GENOMIC DNA]</scope>
    <source>
        <strain evidence="2">sbr112.9</strain>
    </source>
</reference>
<name>A0A2P4XND4_9STRA</name>
<gene>
    <name evidence="1" type="ORF">PHPALM_16979</name>
</gene>
<dbReference type="Proteomes" id="UP000237271">
    <property type="component" value="Unassembled WGS sequence"/>
</dbReference>
<keyword evidence="2" id="KW-1185">Reference proteome</keyword>
<evidence type="ECO:0000313" key="2">
    <source>
        <dbReference type="Proteomes" id="UP000237271"/>
    </source>
</evidence>
<proteinExistence type="predicted"/>
<sequence>MESVDQCGKEFLGSPSLKRWIGGEPKDLKALKDLAFPGSLRSILRNLRGCIVCTEGGFAAISKDDAWIQIERSMKSTKWDQLDLKEDRGSDLTLKSTETFDPEE</sequence>
<accession>A0A2P4XND4</accession>
<dbReference type="EMBL" id="NCKW01009479">
    <property type="protein sequence ID" value="POM67075.1"/>
    <property type="molecule type" value="Genomic_DNA"/>
</dbReference>
<comment type="caution">
    <text evidence="1">The sequence shown here is derived from an EMBL/GenBank/DDBJ whole genome shotgun (WGS) entry which is preliminary data.</text>
</comment>
<protein>
    <submittedName>
        <fullName evidence="1">Uncharacterized protein</fullName>
    </submittedName>
</protein>
<organism evidence="1 2">
    <name type="scientific">Phytophthora palmivora</name>
    <dbReference type="NCBI Taxonomy" id="4796"/>
    <lineage>
        <taxon>Eukaryota</taxon>
        <taxon>Sar</taxon>
        <taxon>Stramenopiles</taxon>
        <taxon>Oomycota</taxon>
        <taxon>Peronosporomycetes</taxon>
        <taxon>Peronosporales</taxon>
        <taxon>Peronosporaceae</taxon>
        <taxon>Phytophthora</taxon>
    </lineage>
</organism>
<dbReference type="AlphaFoldDB" id="A0A2P4XND4"/>
<evidence type="ECO:0000313" key="1">
    <source>
        <dbReference type="EMBL" id="POM67075.1"/>
    </source>
</evidence>